<reference evidence="3" key="2">
    <citation type="submission" date="2020-09" db="EMBL/GenBank/DDBJ databases">
        <authorList>
            <person name="Sun Q."/>
            <person name="Kim S."/>
        </authorList>
    </citation>
    <scope>NUCLEOTIDE SEQUENCE</scope>
    <source>
        <strain evidence="3">KCTC 12710</strain>
    </source>
</reference>
<keyword evidence="4" id="KW-1185">Reference proteome</keyword>
<keyword evidence="2" id="KW-0732">Signal</keyword>
<reference evidence="3" key="1">
    <citation type="journal article" date="2014" name="Int. J. Syst. Evol. Microbiol.">
        <title>Complete genome sequence of Corynebacterium casei LMG S-19264T (=DSM 44701T), isolated from a smear-ripened cheese.</title>
        <authorList>
            <consortium name="US DOE Joint Genome Institute (JGI-PGF)"/>
            <person name="Walter F."/>
            <person name="Albersmeier A."/>
            <person name="Kalinowski J."/>
            <person name="Ruckert C."/>
        </authorList>
    </citation>
    <scope>NUCLEOTIDE SEQUENCE</scope>
    <source>
        <strain evidence="3">KCTC 12710</strain>
    </source>
</reference>
<evidence type="ECO:0000313" key="4">
    <source>
        <dbReference type="Proteomes" id="UP000636004"/>
    </source>
</evidence>
<name>A0A918VDC5_9FLAO</name>
<organism evidence="3 4">
    <name type="scientific">Algibacter mikhailovii</name>
    <dbReference type="NCBI Taxonomy" id="425498"/>
    <lineage>
        <taxon>Bacteria</taxon>
        <taxon>Pseudomonadati</taxon>
        <taxon>Bacteroidota</taxon>
        <taxon>Flavobacteriia</taxon>
        <taxon>Flavobacteriales</taxon>
        <taxon>Flavobacteriaceae</taxon>
        <taxon>Algibacter</taxon>
    </lineage>
</organism>
<dbReference type="NCBIfam" id="TIGR01200">
    <property type="entry name" value="GLPGLI"/>
    <property type="match status" value="1"/>
</dbReference>
<evidence type="ECO:0000256" key="2">
    <source>
        <dbReference type="SAM" id="SignalP"/>
    </source>
</evidence>
<evidence type="ECO:0000313" key="3">
    <source>
        <dbReference type="EMBL" id="GGZ90773.1"/>
    </source>
</evidence>
<dbReference type="Proteomes" id="UP000636004">
    <property type="component" value="Unassembled WGS sequence"/>
</dbReference>
<proteinExistence type="predicted"/>
<dbReference type="EMBL" id="BMWZ01000008">
    <property type="protein sequence ID" value="GGZ90773.1"/>
    <property type="molecule type" value="Genomic_DNA"/>
</dbReference>
<protein>
    <submittedName>
        <fullName evidence="3">GLPGLI family protein</fullName>
    </submittedName>
</protein>
<feature type="chain" id="PRO_5037091275" evidence="2">
    <location>
        <begin position="24"/>
        <end position="283"/>
    </location>
</feature>
<feature type="compositionally biased region" description="Basic and acidic residues" evidence="1">
    <location>
        <begin position="174"/>
        <end position="189"/>
    </location>
</feature>
<dbReference type="AlphaFoldDB" id="A0A918VDC5"/>
<dbReference type="RefSeq" id="WP_189362386.1">
    <property type="nucleotide sequence ID" value="NZ_BMWZ01000008.1"/>
</dbReference>
<feature type="region of interest" description="Disordered" evidence="1">
    <location>
        <begin position="169"/>
        <end position="189"/>
    </location>
</feature>
<sequence length="283" mass="32635">MKLFFRKLFVLFFVLFISIPIEAQDFQGKAYYMSKTDVDMSNFGRPDMSEDQKKRMAERLKSMFEKTYILSFNKIESIYKVEEQLEAPTAGRGGGFSNIMSGAIDGIKYKNVKSNQFLSEHELFGKLFLIKEDLQKMEWKMTGETKQIGSYTCFKATTIKTWQDFDISSLRRPPNRDENKADENKQPEPVTPKKVEVVAWYTMQIPVSQGPGDFWGLPGLILEVNTDKTTILCTKIVLNPSEKFTIKPPSKGKVVSKEEYVEIATEKYKEMRENFRRGGGGRR</sequence>
<gene>
    <name evidence="3" type="ORF">GCM10007028_31480</name>
</gene>
<accession>A0A918VDC5</accession>
<dbReference type="InterPro" id="IPR005901">
    <property type="entry name" value="GLPGLI"/>
</dbReference>
<evidence type="ECO:0000256" key="1">
    <source>
        <dbReference type="SAM" id="MobiDB-lite"/>
    </source>
</evidence>
<feature type="signal peptide" evidence="2">
    <location>
        <begin position="1"/>
        <end position="23"/>
    </location>
</feature>
<dbReference type="Pfam" id="PF09697">
    <property type="entry name" value="Porph_ging"/>
    <property type="match status" value="1"/>
</dbReference>
<comment type="caution">
    <text evidence="3">The sequence shown here is derived from an EMBL/GenBank/DDBJ whole genome shotgun (WGS) entry which is preliminary data.</text>
</comment>